<dbReference type="Gene3D" id="1.20.1540.10">
    <property type="entry name" value="Rhomboid-like"/>
    <property type="match status" value="1"/>
</dbReference>
<evidence type="ECO:0000259" key="6">
    <source>
        <dbReference type="Pfam" id="PF01694"/>
    </source>
</evidence>
<comment type="caution">
    <text evidence="7">The sequence shown here is derived from an EMBL/GenBank/DDBJ whole genome shotgun (WGS) entry which is preliminary data.</text>
</comment>
<dbReference type="OrthoDB" id="9807874at2"/>
<dbReference type="Pfam" id="PF01694">
    <property type="entry name" value="Rhomboid"/>
    <property type="match status" value="1"/>
</dbReference>
<feature type="transmembrane region" description="Helical" evidence="5">
    <location>
        <begin position="126"/>
        <end position="145"/>
    </location>
</feature>
<keyword evidence="3 5" id="KW-1133">Transmembrane helix</keyword>
<dbReference type="KEGG" id="cyz:C3B44_00135"/>
<comment type="subcellular location">
    <subcellularLocation>
        <location evidence="1">Membrane</location>
        <topology evidence="1">Multi-pass membrane protein</topology>
    </subcellularLocation>
</comment>
<sequence>MSQWLRGYARQAPVCLFIVVACSAVAVVAMVQRLSFTGLQASGIGAHMILWGPLSAGADYGWIRVLTSGFLHLDIGHLAINMFLLILIGREVERHIGHALFAATYLVSVVGASAAVLAFTPHVPTAGASGALYSLMAIFVAVTAARGGDLRAPLVLVAANVAYSLLVPGISLVGHLGGLVVGAVLAWFVVRSRGLGWAAVAVVGLACVVVCWWLIRAIAVGGVM</sequence>
<dbReference type="InterPro" id="IPR035952">
    <property type="entry name" value="Rhomboid-like_sf"/>
</dbReference>
<keyword evidence="4 5" id="KW-0472">Membrane</keyword>
<keyword evidence="7" id="KW-0645">Protease</keyword>
<feature type="transmembrane region" description="Helical" evidence="5">
    <location>
        <begin position="195"/>
        <end position="215"/>
    </location>
</feature>
<dbReference type="Proteomes" id="UP000244989">
    <property type="component" value="Unassembled WGS sequence"/>
</dbReference>
<keyword evidence="8" id="KW-1185">Reference proteome</keyword>
<evidence type="ECO:0000256" key="1">
    <source>
        <dbReference type="ARBA" id="ARBA00004141"/>
    </source>
</evidence>
<feature type="transmembrane region" description="Helical" evidence="5">
    <location>
        <begin position="100"/>
        <end position="120"/>
    </location>
</feature>
<evidence type="ECO:0000256" key="2">
    <source>
        <dbReference type="ARBA" id="ARBA00022692"/>
    </source>
</evidence>
<feature type="transmembrane region" description="Helical" evidence="5">
    <location>
        <begin position="69"/>
        <end position="88"/>
    </location>
</feature>
<feature type="transmembrane region" description="Helical" evidence="5">
    <location>
        <begin position="165"/>
        <end position="189"/>
    </location>
</feature>
<evidence type="ECO:0000256" key="3">
    <source>
        <dbReference type="ARBA" id="ARBA00022989"/>
    </source>
</evidence>
<dbReference type="GO" id="GO:0006508">
    <property type="term" value="P:proteolysis"/>
    <property type="evidence" value="ECO:0007669"/>
    <property type="project" value="UniProtKB-KW"/>
</dbReference>
<protein>
    <submittedName>
        <fullName evidence="7">Rhomboid family intramembrane serine protease</fullName>
    </submittedName>
</protein>
<keyword evidence="2 5" id="KW-0812">Transmembrane</keyword>
<organism evidence="7 8">
    <name type="scientific">Corynebacterium yudongzhengii</name>
    <dbReference type="NCBI Taxonomy" id="2080740"/>
    <lineage>
        <taxon>Bacteria</taxon>
        <taxon>Bacillati</taxon>
        <taxon>Actinomycetota</taxon>
        <taxon>Actinomycetes</taxon>
        <taxon>Mycobacteriales</taxon>
        <taxon>Corynebacteriaceae</taxon>
        <taxon>Corynebacterium</taxon>
    </lineage>
</organism>
<feature type="domain" description="Peptidase S54 rhomboid" evidence="6">
    <location>
        <begin position="62"/>
        <end position="191"/>
    </location>
</feature>
<dbReference type="PANTHER" id="PTHR43066:SF11">
    <property type="entry name" value="PEPTIDASE S54 RHOMBOID DOMAIN-CONTAINING PROTEIN"/>
    <property type="match status" value="1"/>
</dbReference>
<dbReference type="GO" id="GO:0016020">
    <property type="term" value="C:membrane"/>
    <property type="evidence" value="ECO:0007669"/>
    <property type="project" value="UniProtKB-SubCell"/>
</dbReference>
<evidence type="ECO:0000313" key="8">
    <source>
        <dbReference type="Proteomes" id="UP000244989"/>
    </source>
</evidence>
<dbReference type="GO" id="GO:0004252">
    <property type="term" value="F:serine-type endopeptidase activity"/>
    <property type="evidence" value="ECO:0007669"/>
    <property type="project" value="InterPro"/>
</dbReference>
<name>A0A2U1T576_9CORY</name>
<dbReference type="PANTHER" id="PTHR43066">
    <property type="entry name" value="RHOMBOID-RELATED PROTEIN"/>
    <property type="match status" value="1"/>
</dbReference>
<evidence type="ECO:0000256" key="4">
    <source>
        <dbReference type="ARBA" id="ARBA00023136"/>
    </source>
</evidence>
<keyword evidence="7" id="KW-0378">Hydrolase</keyword>
<evidence type="ECO:0000313" key="7">
    <source>
        <dbReference type="EMBL" id="PWC01143.1"/>
    </source>
</evidence>
<dbReference type="PROSITE" id="PS51257">
    <property type="entry name" value="PROKAR_LIPOPROTEIN"/>
    <property type="match status" value="1"/>
</dbReference>
<proteinExistence type="predicted"/>
<accession>A0A2U1T576</accession>
<dbReference type="EMBL" id="QEEZ01000018">
    <property type="protein sequence ID" value="PWC01143.1"/>
    <property type="molecule type" value="Genomic_DNA"/>
</dbReference>
<dbReference type="InterPro" id="IPR022764">
    <property type="entry name" value="Peptidase_S54_rhomboid_dom"/>
</dbReference>
<gene>
    <name evidence="7" type="ORF">DF222_09110</name>
</gene>
<reference evidence="8" key="1">
    <citation type="submission" date="2018-04" db="EMBL/GenBank/DDBJ databases">
        <authorList>
            <person name="Liu S."/>
            <person name="Wang Z."/>
            <person name="Li J."/>
        </authorList>
    </citation>
    <scope>NUCLEOTIDE SEQUENCE [LARGE SCALE GENOMIC DNA]</scope>
    <source>
        <strain evidence="8">2189</strain>
    </source>
</reference>
<feature type="transmembrane region" description="Helical" evidence="5">
    <location>
        <begin position="12"/>
        <end position="31"/>
    </location>
</feature>
<dbReference type="SUPFAM" id="SSF144091">
    <property type="entry name" value="Rhomboid-like"/>
    <property type="match status" value="1"/>
</dbReference>
<dbReference type="AlphaFoldDB" id="A0A2U1T576"/>
<evidence type="ECO:0000256" key="5">
    <source>
        <dbReference type="SAM" id="Phobius"/>
    </source>
</evidence>